<evidence type="ECO:0000313" key="3">
    <source>
        <dbReference type="EMBL" id="GAF82862.1"/>
    </source>
</evidence>
<comment type="caution">
    <text evidence="3">The sequence shown here is derived from an EMBL/GenBank/DDBJ whole genome shotgun (WGS) entry which is preliminary data.</text>
</comment>
<dbReference type="PANTHER" id="PTHR30483">
    <property type="entry name" value="LEUCINE-SPECIFIC-BINDING PROTEIN"/>
    <property type="match status" value="1"/>
</dbReference>
<accession>X0T3W4</accession>
<evidence type="ECO:0000259" key="2">
    <source>
        <dbReference type="Pfam" id="PF13458"/>
    </source>
</evidence>
<dbReference type="CDD" id="cd06345">
    <property type="entry name" value="PBP1_ABC_ligand_binding-like"/>
    <property type="match status" value="1"/>
</dbReference>
<protein>
    <recommendedName>
        <fullName evidence="2">Leucine-binding protein domain-containing protein</fullName>
    </recommendedName>
</protein>
<name>X0T3W4_9ZZZZ</name>
<proteinExistence type="predicted"/>
<reference evidence="3" key="1">
    <citation type="journal article" date="2014" name="Front. Microbiol.">
        <title>High frequency of phylogenetically diverse reductive dehalogenase-homologous genes in deep subseafloor sedimentary metagenomes.</title>
        <authorList>
            <person name="Kawai M."/>
            <person name="Futagami T."/>
            <person name="Toyoda A."/>
            <person name="Takaki Y."/>
            <person name="Nishi S."/>
            <person name="Hori S."/>
            <person name="Arai W."/>
            <person name="Tsubouchi T."/>
            <person name="Morono Y."/>
            <person name="Uchiyama I."/>
            <person name="Ito T."/>
            <person name="Fujiyama A."/>
            <person name="Inagaki F."/>
            <person name="Takami H."/>
        </authorList>
    </citation>
    <scope>NUCLEOTIDE SEQUENCE</scope>
    <source>
        <strain evidence="3">Expedition CK06-06</strain>
    </source>
</reference>
<dbReference type="AlphaFoldDB" id="X0T3W4"/>
<dbReference type="InterPro" id="IPR051010">
    <property type="entry name" value="BCAA_transport"/>
</dbReference>
<dbReference type="Pfam" id="PF13458">
    <property type="entry name" value="Peripla_BP_6"/>
    <property type="match status" value="1"/>
</dbReference>
<feature type="domain" description="Leucine-binding protein" evidence="2">
    <location>
        <begin position="2"/>
        <end position="278"/>
    </location>
</feature>
<organism evidence="3">
    <name type="scientific">marine sediment metagenome</name>
    <dbReference type="NCBI Taxonomy" id="412755"/>
    <lineage>
        <taxon>unclassified sequences</taxon>
        <taxon>metagenomes</taxon>
        <taxon>ecological metagenomes</taxon>
    </lineage>
</organism>
<dbReference type="InterPro" id="IPR028081">
    <property type="entry name" value="Leu-bd"/>
</dbReference>
<keyword evidence="1" id="KW-0732">Signal</keyword>
<dbReference type="EMBL" id="BARS01003442">
    <property type="protein sequence ID" value="GAF82862.1"/>
    <property type="molecule type" value="Genomic_DNA"/>
</dbReference>
<evidence type="ECO:0000256" key="1">
    <source>
        <dbReference type="ARBA" id="ARBA00022729"/>
    </source>
</evidence>
<sequence>MGSIRSEAAAAMQEVAMNYQTIFLVCGSSETKLAEKVTEDYDRYKYWFRVTPMNNNDLGQLNFLLVGMVAQEIVAELGIPPKVAVFAEKASWTEAIVAAAQAYLPPQGIEVVGVWQPSDKATDVTAMLTAIKDSGANMIMTALSGPVGIPYARAWEELEIPAASVGINVMAQADDFFTNTGGFGNYETTLNTYVRDVAITDKTLPFIQAFILEHGETPTYNAGTYDAVQLLKEAIEAADSLDADDIVVELEKTDTVGTAGRLVFDETHDVIWGPTYVTALGVQWQDGELKGVWPPADGSWYEVQYPGIVDYQLPTWVIEFWSQ</sequence>
<gene>
    <name evidence="3" type="ORF">S01H1_06668</name>
</gene>
<dbReference type="Gene3D" id="3.40.50.2300">
    <property type="match status" value="2"/>
</dbReference>
<dbReference type="SUPFAM" id="SSF53822">
    <property type="entry name" value="Periplasmic binding protein-like I"/>
    <property type="match status" value="1"/>
</dbReference>
<dbReference type="InterPro" id="IPR028082">
    <property type="entry name" value="Peripla_BP_I"/>
</dbReference>
<dbReference type="PANTHER" id="PTHR30483:SF6">
    <property type="entry name" value="PERIPLASMIC BINDING PROTEIN OF ABC TRANSPORTER FOR NATURAL AMINO ACIDS"/>
    <property type="match status" value="1"/>
</dbReference>